<evidence type="ECO:0000313" key="8">
    <source>
        <dbReference type="Proteomes" id="UP000054007"/>
    </source>
</evidence>
<dbReference type="GO" id="GO:0005634">
    <property type="term" value="C:nucleus"/>
    <property type="evidence" value="ECO:0007669"/>
    <property type="project" value="UniProtKB-SubCell"/>
</dbReference>
<dbReference type="Proteomes" id="UP000054007">
    <property type="component" value="Unassembled WGS sequence"/>
</dbReference>
<dbReference type="Gene3D" id="2.60.40.790">
    <property type="match status" value="1"/>
</dbReference>
<dbReference type="PANTHER" id="PTHR21664:SF1">
    <property type="entry name" value="NUDC DOMAIN-CONTAINING PROTEIN 1"/>
    <property type="match status" value="1"/>
</dbReference>
<protein>
    <recommendedName>
        <fullName evidence="3">NudC domain-containing protein 1</fullName>
    </recommendedName>
</protein>
<name>A0A0D7AX25_9AGAR</name>
<dbReference type="OrthoDB" id="428655at2759"/>
<organism evidence="7 8">
    <name type="scientific">Cylindrobasidium torrendii FP15055 ss-10</name>
    <dbReference type="NCBI Taxonomy" id="1314674"/>
    <lineage>
        <taxon>Eukaryota</taxon>
        <taxon>Fungi</taxon>
        <taxon>Dikarya</taxon>
        <taxon>Basidiomycota</taxon>
        <taxon>Agaricomycotina</taxon>
        <taxon>Agaricomycetes</taxon>
        <taxon>Agaricomycetidae</taxon>
        <taxon>Agaricales</taxon>
        <taxon>Marasmiineae</taxon>
        <taxon>Physalacriaceae</taxon>
        <taxon>Cylindrobasidium</taxon>
    </lineage>
</organism>
<keyword evidence="8" id="KW-1185">Reference proteome</keyword>
<dbReference type="EMBL" id="KN880736">
    <property type="protein sequence ID" value="KIY62928.1"/>
    <property type="molecule type" value="Genomic_DNA"/>
</dbReference>
<dbReference type="Pfam" id="PF04969">
    <property type="entry name" value="CS"/>
    <property type="match status" value="1"/>
</dbReference>
<dbReference type="InterPro" id="IPR037895">
    <property type="entry name" value="NUDCD1"/>
</dbReference>
<dbReference type="AlphaFoldDB" id="A0A0D7AX25"/>
<feature type="domain" description="CS" evidence="6">
    <location>
        <begin position="274"/>
        <end position="371"/>
    </location>
</feature>
<evidence type="ECO:0000256" key="1">
    <source>
        <dbReference type="ARBA" id="ARBA00004123"/>
    </source>
</evidence>
<evidence type="ECO:0000256" key="4">
    <source>
        <dbReference type="ARBA" id="ARBA00022490"/>
    </source>
</evidence>
<dbReference type="SUPFAM" id="SSF49764">
    <property type="entry name" value="HSP20-like chaperones"/>
    <property type="match status" value="1"/>
</dbReference>
<dbReference type="InterPro" id="IPR008978">
    <property type="entry name" value="HSP20-like_chaperone"/>
</dbReference>
<reference evidence="7 8" key="1">
    <citation type="journal article" date="2015" name="Fungal Genet. Biol.">
        <title>Evolution of novel wood decay mechanisms in Agaricales revealed by the genome sequences of Fistulina hepatica and Cylindrobasidium torrendii.</title>
        <authorList>
            <person name="Floudas D."/>
            <person name="Held B.W."/>
            <person name="Riley R."/>
            <person name="Nagy L.G."/>
            <person name="Koehler G."/>
            <person name="Ransdell A.S."/>
            <person name="Younus H."/>
            <person name="Chow J."/>
            <person name="Chiniquy J."/>
            <person name="Lipzen A."/>
            <person name="Tritt A."/>
            <person name="Sun H."/>
            <person name="Haridas S."/>
            <person name="LaButti K."/>
            <person name="Ohm R.A."/>
            <person name="Kues U."/>
            <person name="Blanchette R.A."/>
            <person name="Grigoriev I.V."/>
            <person name="Minto R.E."/>
            <person name="Hibbett D.S."/>
        </authorList>
    </citation>
    <scope>NUCLEOTIDE SEQUENCE [LARGE SCALE GENOMIC DNA]</scope>
    <source>
        <strain evidence="7 8">FP15055 ss-10</strain>
    </source>
</reference>
<keyword evidence="4" id="KW-0963">Cytoplasm</keyword>
<evidence type="ECO:0000256" key="2">
    <source>
        <dbReference type="ARBA" id="ARBA00004496"/>
    </source>
</evidence>
<keyword evidence="5" id="KW-0539">Nucleus</keyword>
<dbReference type="GO" id="GO:0005737">
    <property type="term" value="C:cytoplasm"/>
    <property type="evidence" value="ECO:0007669"/>
    <property type="project" value="UniProtKB-SubCell"/>
</dbReference>
<dbReference type="PANTHER" id="PTHR21664">
    <property type="entry name" value="CHRONIC MYELOGENOUS LEUKEMIA TUMOR ANTIGEN 66"/>
    <property type="match status" value="1"/>
</dbReference>
<evidence type="ECO:0000256" key="5">
    <source>
        <dbReference type="ARBA" id="ARBA00023242"/>
    </source>
</evidence>
<evidence type="ECO:0000259" key="6">
    <source>
        <dbReference type="PROSITE" id="PS51203"/>
    </source>
</evidence>
<dbReference type="PROSITE" id="PS51203">
    <property type="entry name" value="CS"/>
    <property type="match status" value="1"/>
</dbReference>
<gene>
    <name evidence="7" type="ORF">CYLTODRAFT_494305</name>
</gene>
<evidence type="ECO:0000313" key="7">
    <source>
        <dbReference type="EMBL" id="KIY62928.1"/>
    </source>
</evidence>
<proteinExistence type="predicted"/>
<dbReference type="InterPro" id="IPR007052">
    <property type="entry name" value="CS_dom"/>
</dbReference>
<dbReference type="STRING" id="1314674.A0A0D7AX25"/>
<evidence type="ECO:0000256" key="3">
    <source>
        <dbReference type="ARBA" id="ARBA00018915"/>
    </source>
</evidence>
<sequence length="589" mass="63318">MSFTTRRELLNPQFEGYKLSLIAQDDAVKTISIAEYPATQSTSSTKTLLTFKEVQSRISHNHLATDGRRALYFDSAFNLVEISFRPDVSCRVVYAIPRPVQTESNDVKHREYPSAAFSGTSVFVSDGAGTVYVLEVSDNGPYILVSSTDALDTPFKIHSAQKLDSGAFSLVVSSRNYHPTEVVSTSKPLHVDYHVRGLHFEGHPPTLSVAWERIGEDVPLSTFFQPKSQSIVLLGESTYRSLDSAPAPSYTPSPAEIAPIPQAGESLDAATTEPAPPPYSWYQTDEELTVAFALPSTTLRSQISVSMAPKTISLHIAAKLTDTYTFPDLSDEPLFANIDPSESTWTWDKADGMLMLHLEKRHPGDKWMHVFEGAGTGARPDVPETIDPSELVKVREALEKHTSGADLSGLGLGTGAPALASGEMDDEVDLVVGKEARVTVVGKEEEAAGQYPLRLLSTPLPGYPQSASIIAKENLDGVVFTEGPDGQWEHTATFGALAFVLASKQDTRFVHHTPTTVLAFESGSSARGGGNVYIYRAATAGATSAKQSVLKIGDGGGSLLGVSGVQLEDGSQVILCLKETVLVALYGVL</sequence>
<comment type="subcellular location">
    <subcellularLocation>
        <location evidence="2">Cytoplasm</location>
    </subcellularLocation>
    <subcellularLocation>
        <location evidence="1">Nucleus</location>
    </subcellularLocation>
</comment>
<dbReference type="CDD" id="cd06467">
    <property type="entry name" value="p23_NUDC_like"/>
    <property type="match status" value="1"/>
</dbReference>
<accession>A0A0D7AX25</accession>